<evidence type="ECO:0000313" key="4">
    <source>
        <dbReference type="EMBL" id="KAF6024791.1"/>
    </source>
</evidence>
<dbReference type="SMART" id="SM00248">
    <property type="entry name" value="ANK"/>
    <property type="match status" value="3"/>
</dbReference>
<evidence type="ECO:0000256" key="3">
    <source>
        <dbReference type="PROSITE-ProRule" id="PRU00023"/>
    </source>
</evidence>
<dbReference type="InterPro" id="IPR036770">
    <property type="entry name" value="Ankyrin_rpt-contain_sf"/>
</dbReference>
<comment type="caution">
    <text evidence="4">The sequence shown here is derived from an EMBL/GenBank/DDBJ whole genome shotgun (WGS) entry which is preliminary data.</text>
</comment>
<name>A0A7J7JGQ4_BUGNE</name>
<dbReference type="GO" id="GO:0085020">
    <property type="term" value="P:protein K6-linked ubiquitination"/>
    <property type="evidence" value="ECO:0007669"/>
    <property type="project" value="TreeGrafter"/>
</dbReference>
<dbReference type="EMBL" id="VXIV02002532">
    <property type="protein sequence ID" value="KAF6024791.1"/>
    <property type="molecule type" value="Genomic_DNA"/>
</dbReference>
<dbReference type="Gene3D" id="1.25.40.20">
    <property type="entry name" value="Ankyrin repeat-containing domain"/>
    <property type="match status" value="1"/>
</dbReference>
<dbReference type="GO" id="GO:0004842">
    <property type="term" value="F:ubiquitin-protein transferase activity"/>
    <property type="evidence" value="ECO:0007669"/>
    <property type="project" value="TreeGrafter"/>
</dbReference>
<dbReference type="PANTHER" id="PTHR24171">
    <property type="entry name" value="ANKYRIN REPEAT DOMAIN-CONTAINING PROTEIN 39-RELATED"/>
    <property type="match status" value="1"/>
</dbReference>
<keyword evidence="2 3" id="KW-0040">ANK repeat</keyword>
<feature type="repeat" description="ANK" evidence="3">
    <location>
        <begin position="30"/>
        <end position="62"/>
    </location>
</feature>
<organism evidence="4 5">
    <name type="scientific">Bugula neritina</name>
    <name type="common">Brown bryozoan</name>
    <name type="synonym">Sertularia neritina</name>
    <dbReference type="NCBI Taxonomy" id="10212"/>
    <lineage>
        <taxon>Eukaryota</taxon>
        <taxon>Metazoa</taxon>
        <taxon>Spiralia</taxon>
        <taxon>Lophotrochozoa</taxon>
        <taxon>Bryozoa</taxon>
        <taxon>Gymnolaemata</taxon>
        <taxon>Cheilostomatida</taxon>
        <taxon>Flustrina</taxon>
        <taxon>Buguloidea</taxon>
        <taxon>Bugulidae</taxon>
        <taxon>Bugula</taxon>
    </lineage>
</organism>
<dbReference type="PROSITE" id="PS50088">
    <property type="entry name" value="ANK_REPEAT"/>
    <property type="match status" value="1"/>
</dbReference>
<evidence type="ECO:0000256" key="1">
    <source>
        <dbReference type="ARBA" id="ARBA00022737"/>
    </source>
</evidence>
<dbReference type="GO" id="GO:0031436">
    <property type="term" value="C:BRCA1-BARD1 complex"/>
    <property type="evidence" value="ECO:0007669"/>
    <property type="project" value="TreeGrafter"/>
</dbReference>
<keyword evidence="5" id="KW-1185">Reference proteome</keyword>
<dbReference type="Proteomes" id="UP000593567">
    <property type="component" value="Unassembled WGS sequence"/>
</dbReference>
<dbReference type="AlphaFoldDB" id="A0A7J7JGQ4"/>
<dbReference type="PANTHER" id="PTHR24171:SF8">
    <property type="entry name" value="BRCA1-ASSOCIATED RING DOMAIN PROTEIN 1"/>
    <property type="match status" value="1"/>
</dbReference>
<evidence type="ECO:0000256" key="2">
    <source>
        <dbReference type="ARBA" id="ARBA00023043"/>
    </source>
</evidence>
<keyword evidence="1" id="KW-0677">Repeat</keyword>
<dbReference type="PROSITE" id="PS50297">
    <property type="entry name" value="ANK_REP_REGION"/>
    <property type="match status" value="1"/>
</dbReference>
<dbReference type="GO" id="GO:0070531">
    <property type="term" value="C:BRCA1-A complex"/>
    <property type="evidence" value="ECO:0007669"/>
    <property type="project" value="TreeGrafter"/>
</dbReference>
<reference evidence="4" key="1">
    <citation type="submission" date="2020-06" db="EMBL/GenBank/DDBJ databases">
        <title>Draft genome of Bugula neritina, a colonial animal packing powerful symbionts and potential medicines.</title>
        <authorList>
            <person name="Rayko M."/>
        </authorList>
    </citation>
    <scope>NUCLEOTIDE SEQUENCE [LARGE SCALE GENOMIC DNA]</scope>
    <source>
        <strain evidence="4">Kwan_BN1</strain>
    </source>
</reference>
<dbReference type="InterPro" id="IPR002110">
    <property type="entry name" value="Ankyrin_rpt"/>
</dbReference>
<sequence>MAAVEGPNVLDLLKLLIEHKPESTNVSDADGKTILHIASATGATEFVKYLMTTKINKNSVDHRRWTPLMCAVAIQSIDTVRHLLEGGAGCNEPLRHNACMSALRLAIEKHNLPIVKLLLDYGAMVEFTVTVNLGSFKRSGGRRYSHVCHNLATVAVENVDLTHMQSIEIAYRVIQSSPAAPDEDACLKRITLAYRDDYSIHNLTNLQVGHFLTHPLSLVIFYRIYG</sequence>
<proteinExistence type="predicted"/>
<dbReference type="OrthoDB" id="10254927at2759"/>
<accession>A0A7J7JGQ4</accession>
<dbReference type="Pfam" id="PF12796">
    <property type="entry name" value="Ank_2"/>
    <property type="match status" value="1"/>
</dbReference>
<protein>
    <submittedName>
        <fullName evidence="4">Uncharacterized protein</fullName>
    </submittedName>
</protein>
<gene>
    <name evidence="4" type="ORF">EB796_016895</name>
</gene>
<evidence type="ECO:0000313" key="5">
    <source>
        <dbReference type="Proteomes" id="UP000593567"/>
    </source>
</evidence>
<dbReference type="SUPFAM" id="SSF48403">
    <property type="entry name" value="Ankyrin repeat"/>
    <property type="match status" value="1"/>
</dbReference>